<dbReference type="Pfam" id="PF00072">
    <property type="entry name" value="Response_reg"/>
    <property type="match status" value="1"/>
</dbReference>
<dbReference type="GO" id="GO:0000160">
    <property type="term" value="P:phosphorelay signal transduction system"/>
    <property type="evidence" value="ECO:0007669"/>
    <property type="project" value="InterPro"/>
</dbReference>
<dbReference type="EMBL" id="JADEWZ010000004">
    <property type="protein sequence ID" value="MBE9115056.1"/>
    <property type="molecule type" value="Genomic_DNA"/>
</dbReference>
<evidence type="ECO:0000313" key="4">
    <source>
        <dbReference type="EMBL" id="MBE9115056.1"/>
    </source>
</evidence>
<evidence type="ECO:0000313" key="5">
    <source>
        <dbReference type="Proteomes" id="UP000654482"/>
    </source>
</evidence>
<dbReference type="PANTHER" id="PTHR44591:SF22">
    <property type="entry name" value="CHEY SUBFAMILY"/>
    <property type="match status" value="1"/>
</dbReference>
<feature type="modified residue" description="4-aspartylphosphate" evidence="2">
    <location>
        <position position="55"/>
    </location>
</feature>
<feature type="domain" description="Response regulatory" evidence="3">
    <location>
        <begin position="5"/>
        <end position="122"/>
    </location>
</feature>
<dbReference type="AlphaFoldDB" id="A0A8J7DU50"/>
<protein>
    <submittedName>
        <fullName evidence="4">Response regulator</fullName>
    </submittedName>
</protein>
<evidence type="ECO:0000256" key="2">
    <source>
        <dbReference type="PROSITE-ProRule" id="PRU00169"/>
    </source>
</evidence>
<dbReference type="InterPro" id="IPR011006">
    <property type="entry name" value="CheY-like_superfamily"/>
</dbReference>
<accession>A0A8J7DU50</accession>
<dbReference type="InterPro" id="IPR001789">
    <property type="entry name" value="Sig_transdc_resp-reg_receiver"/>
</dbReference>
<keyword evidence="5" id="KW-1185">Reference proteome</keyword>
<dbReference type="SUPFAM" id="SSF52172">
    <property type="entry name" value="CheY-like"/>
    <property type="match status" value="1"/>
</dbReference>
<sequence length="125" mass="14037">MVERRILIIDDEADIREVAQLSLEISNDWEVLTASSGKEGLKMAVAHRPDAILLDVMMPDMDGPTTWENLQQDPTTKDIPVIFLTAKVQAAEQRRYAQLGITAVLTKPFDPLTLADHIVQTLKWV</sequence>
<comment type="caution">
    <text evidence="4">The sequence shown here is derived from an EMBL/GenBank/DDBJ whole genome shotgun (WGS) entry which is preliminary data.</text>
</comment>
<dbReference type="PROSITE" id="PS50110">
    <property type="entry name" value="RESPONSE_REGULATORY"/>
    <property type="match status" value="1"/>
</dbReference>
<evidence type="ECO:0000259" key="3">
    <source>
        <dbReference type="PROSITE" id="PS50110"/>
    </source>
</evidence>
<keyword evidence="1 2" id="KW-0597">Phosphoprotein</keyword>
<dbReference type="Gene3D" id="3.40.50.2300">
    <property type="match status" value="1"/>
</dbReference>
<name>A0A8J7DU50_9CYAN</name>
<dbReference type="RefSeq" id="WP_194028208.1">
    <property type="nucleotide sequence ID" value="NZ_JADEWZ010000004.1"/>
</dbReference>
<dbReference type="Proteomes" id="UP000654482">
    <property type="component" value="Unassembled WGS sequence"/>
</dbReference>
<organism evidence="4 5">
    <name type="scientific">Lusitaniella coriacea LEGE 07157</name>
    <dbReference type="NCBI Taxonomy" id="945747"/>
    <lineage>
        <taxon>Bacteria</taxon>
        <taxon>Bacillati</taxon>
        <taxon>Cyanobacteriota</taxon>
        <taxon>Cyanophyceae</taxon>
        <taxon>Spirulinales</taxon>
        <taxon>Lusitaniellaceae</taxon>
        <taxon>Lusitaniella</taxon>
    </lineage>
</organism>
<gene>
    <name evidence="4" type="ORF">IQ249_04000</name>
</gene>
<proteinExistence type="predicted"/>
<dbReference type="CDD" id="cd17552">
    <property type="entry name" value="REC_RR468-like"/>
    <property type="match status" value="1"/>
</dbReference>
<reference evidence="4" key="1">
    <citation type="submission" date="2020-10" db="EMBL/GenBank/DDBJ databases">
        <authorList>
            <person name="Castelo-Branco R."/>
            <person name="Eusebio N."/>
            <person name="Adriana R."/>
            <person name="Vieira A."/>
            <person name="Brugerolle De Fraissinette N."/>
            <person name="Rezende De Castro R."/>
            <person name="Schneider M.P."/>
            <person name="Vasconcelos V."/>
            <person name="Leao P.N."/>
        </authorList>
    </citation>
    <scope>NUCLEOTIDE SEQUENCE</scope>
    <source>
        <strain evidence="4">LEGE 07157</strain>
    </source>
</reference>
<dbReference type="PANTHER" id="PTHR44591">
    <property type="entry name" value="STRESS RESPONSE REGULATOR PROTEIN 1"/>
    <property type="match status" value="1"/>
</dbReference>
<dbReference type="SMART" id="SM00448">
    <property type="entry name" value="REC"/>
    <property type="match status" value="1"/>
</dbReference>
<dbReference type="InterPro" id="IPR050595">
    <property type="entry name" value="Bact_response_regulator"/>
</dbReference>
<evidence type="ECO:0000256" key="1">
    <source>
        <dbReference type="ARBA" id="ARBA00022553"/>
    </source>
</evidence>